<accession>A0ABP8Q523</accession>
<proteinExistence type="predicted"/>
<evidence type="ECO:0000313" key="1">
    <source>
        <dbReference type="EMBL" id="GAA4497793.1"/>
    </source>
</evidence>
<dbReference type="Proteomes" id="UP001501243">
    <property type="component" value="Unassembled WGS sequence"/>
</dbReference>
<comment type="caution">
    <text evidence="1">The sequence shown here is derived from an EMBL/GenBank/DDBJ whole genome shotgun (WGS) entry which is preliminary data.</text>
</comment>
<dbReference type="RefSeq" id="WP_208133407.1">
    <property type="nucleotide sequence ID" value="NZ_BAABGQ010000005.1"/>
</dbReference>
<evidence type="ECO:0000313" key="2">
    <source>
        <dbReference type="Proteomes" id="UP001501243"/>
    </source>
</evidence>
<name>A0ABP8Q523_9BACT</name>
<dbReference type="EMBL" id="BAABGQ010000005">
    <property type="protein sequence ID" value="GAA4497793.1"/>
    <property type="molecule type" value="Genomic_DNA"/>
</dbReference>
<sequence length="101" mass="11328">MFAPTTDHPVETIEKEVIPNLRFAPTDVLADQAQLDRRRTDAERAARLGNAYHGKLDIFFQTADGQTKRVQTAVWAAHPGYLTLKAGIMLPLRAVLGFDFY</sequence>
<organism evidence="1 2">
    <name type="scientific">Hymenobacter ginsengisoli</name>
    <dbReference type="NCBI Taxonomy" id="1051626"/>
    <lineage>
        <taxon>Bacteria</taxon>
        <taxon>Pseudomonadati</taxon>
        <taxon>Bacteroidota</taxon>
        <taxon>Cytophagia</taxon>
        <taxon>Cytophagales</taxon>
        <taxon>Hymenobacteraceae</taxon>
        <taxon>Hymenobacter</taxon>
    </lineage>
</organism>
<protein>
    <submittedName>
        <fullName evidence="1">Uncharacterized protein</fullName>
    </submittedName>
</protein>
<gene>
    <name evidence="1" type="ORF">GCM10023172_13300</name>
</gene>
<reference evidence="2" key="1">
    <citation type="journal article" date="2019" name="Int. J. Syst. Evol. Microbiol.">
        <title>The Global Catalogue of Microorganisms (GCM) 10K type strain sequencing project: providing services to taxonomists for standard genome sequencing and annotation.</title>
        <authorList>
            <consortium name="The Broad Institute Genomics Platform"/>
            <consortium name="The Broad Institute Genome Sequencing Center for Infectious Disease"/>
            <person name="Wu L."/>
            <person name="Ma J."/>
        </authorList>
    </citation>
    <scope>NUCLEOTIDE SEQUENCE [LARGE SCALE GENOMIC DNA]</scope>
    <source>
        <strain evidence="2">JCM 17841</strain>
    </source>
</reference>
<keyword evidence="2" id="KW-1185">Reference proteome</keyword>